<evidence type="ECO:0000313" key="4">
    <source>
        <dbReference type="EMBL" id="MBD3323108.1"/>
    </source>
</evidence>
<dbReference type="PANTHER" id="PTHR31793:SF27">
    <property type="entry name" value="NOVEL THIOESTERASE SUPERFAMILY DOMAIN AND SAPOSIN A-TYPE DOMAIN CONTAINING PROTEIN (0610012H03RIK)"/>
    <property type="match status" value="1"/>
</dbReference>
<dbReference type="SUPFAM" id="SSF54637">
    <property type="entry name" value="Thioesterase/thiol ester dehydrase-isomerase"/>
    <property type="match status" value="1"/>
</dbReference>
<accession>A0A9D5JS06</accession>
<dbReference type="InterPro" id="IPR029069">
    <property type="entry name" value="HotDog_dom_sf"/>
</dbReference>
<name>A0A9D5JS06_9BACT</name>
<dbReference type="EC" id="3.1.2.-" evidence="4"/>
<dbReference type="Pfam" id="PF03061">
    <property type="entry name" value="4HBT"/>
    <property type="match status" value="1"/>
</dbReference>
<dbReference type="GO" id="GO:0047617">
    <property type="term" value="F:fatty acyl-CoA hydrolase activity"/>
    <property type="evidence" value="ECO:0007669"/>
    <property type="project" value="TreeGrafter"/>
</dbReference>
<dbReference type="EMBL" id="WJJP01000024">
    <property type="protein sequence ID" value="MBD3323108.1"/>
    <property type="molecule type" value="Genomic_DNA"/>
</dbReference>
<dbReference type="NCBIfam" id="TIGR00051">
    <property type="entry name" value="YbgC/FadM family acyl-CoA thioesterase"/>
    <property type="match status" value="1"/>
</dbReference>
<dbReference type="AlphaFoldDB" id="A0A9D5JS06"/>
<comment type="caution">
    <text evidence="4">The sequence shown here is derived from an EMBL/GenBank/DDBJ whole genome shotgun (WGS) entry which is preliminary data.</text>
</comment>
<dbReference type="PANTHER" id="PTHR31793">
    <property type="entry name" value="4-HYDROXYBENZOYL-COA THIOESTERASE FAMILY MEMBER"/>
    <property type="match status" value="1"/>
</dbReference>
<dbReference type="InterPro" id="IPR006683">
    <property type="entry name" value="Thioestr_dom"/>
</dbReference>
<dbReference type="PIRSF" id="PIRSF003230">
    <property type="entry name" value="YbgC"/>
    <property type="match status" value="1"/>
</dbReference>
<dbReference type="Proteomes" id="UP000649604">
    <property type="component" value="Unassembled WGS sequence"/>
</dbReference>
<dbReference type="InterPro" id="IPR050563">
    <property type="entry name" value="4-hydroxybenzoyl-CoA_TE"/>
</dbReference>
<sequence length="146" mass="17330">MLQWEIEVPVQVRYYETDQMGVVHHSNYSRYFEIARLEHLRIWGVPYGEMERSGRLFMVIDIAYRCLKPAYFDEILQVKSWVHKMTRVRIVYHYKITRERGEVVVTGSVTLASVNRQGVLQAIPDPIWDAWKTTLSAEKQRGQQTR</sequence>
<dbReference type="PROSITE" id="PS01328">
    <property type="entry name" value="4HBCOA_THIOESTERASE"/>
    <property type="match status" value="1"/>
</dbReference>
<comment type="similarity">
    <text evidence="1">Belongs to the 4-hydroxybenzoyl-CoA thioesterase family.</text>
</comment>
<evidence type="ECO:0000313" key="5">
    <source>
        <dbReference type="Proteomes" id="UP000649604"/>
    </source>
</evidence>
<evidence type="ECO:0000256" key="1">
    <source>
        <dbReference type="ARBA" id="ARBA00005953"/>
    </source>
</evidence>
<gene>
    <name evidence="4" type="ORF">GF339_00905</name>
</gene>
<dbReference type="Gene3D" id="3.10.129.10">
    <property type="entry name" value="Hotdog Thioesterase"/>
    <property type="match status" value="1"/>
</dbReference>
<dbReference type="InterPro" id="IPR006684">
    <property type="entry name" value="YbgC/YbaW"/>
</dbReference>
<reference evidence="4" key="1">
    <citation type="submission" date="2019-11" db="EMBL/GenBank/DDBJ databases">
        <title>Microbial mats filling the niche in hypersaline microbial mats.</title>
        <authorList>
            <person name="Wong H.L."/>
            <person name="Macleod F.I."/>
            <person name="White R.A. III"/>
            <person name="Burns B.P."/>
        </authorList>
    </citation>
    <scope>NUCLEOTIDE SEQUENCE</scope>
    <source>
        <strain evidence="4">Rbin_158</strain>
    </source>
</reference>
<proteinExistence type="inferred from homology"/>
<feature type="domain" description="Thioesterase" evidence="3">
    <location>
        <begin position="20"/>
        <end position="104"/>
    </location>
</feature>
<dbReference type="InterPro" id="IPR008272">
    <property type="entry name" value="HB-CoA_thioesterase_AS"/>
</dbReference>
<protein>
    <submittedName>
        <fullName evidence="4">YbgC/FadM family acyl-CoA thioesterase</fullName>
        <ecNumber evidence="4">3.1.2.-</ecNumber>
    </submittedName>
</protein>
<evidence type="ECO:0000256" key="2">
    <source>
        <dbReference type="ARBA" id="ARBA00022801"/>
    </source>
</evidence>
<keyword evidence="2 4" id="KW-0378">Hydrolase</keyword>
<dbReference type="CDD" id="cd00586">
    <property type="entry name" value="4HBT"/>
    <property type="match status" value="1"/>
</dbReference>
<evidence type="ECO:0000259" key="3">
    <source>
        <dbReference type="Pfam" id="PF03061"/>
    </source>
</evidence>
<organism evidence="4 5">
    <name type="scientific">candidate division KSB3 bacterium</name>
    <dbReference type="NCBI Taxonomy" id="2044937"/>
    <lineage>
        <taxon>Bacteria</taxon>
        <taxon>candidate division KSB3</taxon>
    </lineage>
</organism>